<feature type="transmembrane region" description="Helical" evidence="1">
    <location>
        <begin position="75"/>
        <end position="100"/>
    </location>
</feature>
<dbReference type="EMBL" id="CP001742">
    <property type="protein sequence ID" value="ADL18947.1"/>
    <property type="molecule type" value="Genomic_DNA"/>
</dbReference>
<name>D9Q0V9_ACIS3</name>
<keyword evidence="1" id="KW-0472">Membrane</keyword>
<keyword evidence="3" id="KW-1185">Reference proteome</keyword>
<evidence type="ECO:0000256" key="1">
    <source>
        <dbReference type="SAM" id="Phobius"/>
    </source>
</evidence>
<feature type="transmembrane region" description="Helical" evidence="1">
    <location>
        <begin position="13"/>
        <end position="35"/>
    </location>
</feature>
<dbReference type="Pfam" id="PF07843">
    <property type="entry name" value="DUF1634"/>
    <property type="match status" value="1"/>
</dbReference>
<dbReference type="HOGENOM" id="CLU_140339_1_0_2"/>
<dbReference type="OrthoDB" id="56431at2157"/>
<dbReference type="KEGG" id="asc:ASAC_0540"/>
<reference evidence="2 3" key="1">
    <citation type="journal article" date="2010" name="Appl. Environ. Microbiol.">
        <title>The genome sequence of the crenarchaeon Acidilobus saccharovorans supports a new order, Acidilobales, and suggests an important ecological role in terrestrial acidic hot springs.</title>
        <authorList>
            <person name="Mardanov A.V."/>
            <person name="Svetlitchnyi V.A."/>
            <person name="Beletsky A.V."/>
            <person name="Prokofeva M.I."/>
            <person name="Bonch-Osmolovskaya E.A."/>
            <person name="Ravin N.V."/>
            <person name="Skryabin K.G."/>
        </authorList>
    </citation>
    <scope>NUCLEOTIDE SEQUENCE [LARGE SCALE GENOMIC DNA]</scope>
    <source>
        <strain evidence="3">DSM 16705 / JCM 18335 / VKM B-2471 / 345-15</strain>
    </source>
</reference>
<evidence type="ECO:0008006" key="4">
    <source>
        <dbReference type="Google" id="ProtNLM"/>
    </source>
</evidence>
<keyword evidence="1" id="KW-0812">Transmembrane</keyword>
<sequence>MPRNISFEDIIGWTLRVGVLISAVFIIFGIGLIYVHRGAGIYTFKDLVAANSPVNTSILPVSYINSRTVMGLNGLAYVLIGLIILMATPVVRVAIGIAQFAHERNWLYTFITAVVFINLMLAIFVIPALVVK</sequence>
<protein>
    <recommendedName>
        <fullName evidence="4">DUF1634 domain-containing protein</fullName>
    </recommendedName>
</protein>
<dbReference type="AlphaFoldDB" id="D9Q0V9"/>
<evidence type="ECO:0000313" key="3">
    <source>
        <dbReference type="Proteomes" id="UP000000346"/>
    </source>
</evidence>
<dbReference type="Proteomes" id="UP000000346">
    <property type="component" value="Chromosome"/>
</dbReference>
<dbReference type="InterPro" id="IPR012861">
    <property type="entry name" value="DUF1634"/>
</dbReference>
<accession>D9Q0V9</accession>
<proteinExistence type="predicted"/>
<keyword evidence="1" id="KW-1133">Transmembrane helix</keyword>
<gene>
    <name evidence="2" type="ordered locus">ASAC_0540</name>
</gene>
<dbReference type="STRING" id="666510.ASAC_0540"/>
<dbReference type="RefSeq" id="WP_013266459.1">
    <property type="nucleotide sequence ID" value="NC_014374.1"/>
</dbReference>
<dbReference type="GeneID" id="9498772"/>
<organism evidence="2 3">
    <name type="scientific">Acidilobus saccharovorans (strain DSM 16705 / JCM 18335 / VKM B-2471 / 345-15)</name>
    <dbReference type="NCBI Taxonomy" id="666510"/>
    <lineage>
        <taxon>Archaea</taxon>
        <taxon>Thermoproteota</taxon>
        <taxon>Thermoprotei</taxon>
        <taxon>Acidilobales</taxon>
        <taxon>Acidilobaceae</taxon>
        <taxon>Acidilobus</taxon>
    </lineage>
</organism>
<dbReference type="InParanoid" id="D9Q0V9"/>
<feature type="transmembrane region" description="Helical" evidence="1">
    <location>
        <begin position="106"/>
        <end position="131"/>
    </location>
</feature>
<dbReference type="eggNOG" id="arCOG05396">
    <property type="taxonomic scope" value="Archaea"/>
</dbReference>
<evidence type="ECO:0000313" key="2">
    <source>
        <dbReference type="EMBL" id="ADL18947.1"/>
    </source>
</evidence>